<proteinExistence type="predicted"/>
<evidence type="ECO:0000313" key="3">
    <source>
        <dbReference type="Proteomes" id="UP000233551"/>
    </source>
</evidence>
<feature type="region of interest" description="Disordered" evidence="1">
    <location>
        <begin position="31"/>
        <end position="50"/>
    </location>
</feature>
<dbReference type="Proteomes" id="UP000233551">
    <property type="component" value="Unassembled WGS sequence"/>
</dbReference>
<feature type="compositionally biased region" description="Polar residues" evidence="1">
    <location>
        <begin position="31"/>
        <end position="46"/>
    </location>
</feature>
<evidence type="ECO:0000256" key="1">
    <source>
        <dbReference type="SAM" id="MobiDB-lite"/>
    </source>
</evidence>
<evidence type="ECO:0000313" key="2">
    <source>
        <dbReference type="EMBL" id="PKI52212.1"/>
    </source>
</evidence>
<protein>
    <submittedName>
        <fullName evidence="2">Uncharacterized protein</fullName>
    </submittedName>
</protein>
<sequence length="102" mass="11304">MGPRLLVQCKEPTQTDFLLTWKQRVTIEQANQQNQEDVSQGGTDQNGEFDWSNDYTVEELFDVNGAAWALGKAGLERPCNDNQFAGGVLLGHINSLFSGDTK</sequence>
<organism evidence="2 3">
    <name type="scientific">Punica granatum</name>
    <name type="common">Pomegranate</name>
    <dbReference type="NCBI Taxonomy" id="22663"/>
    <lineage>
        <taxon>Eukaryota</taxon>
        <taxon>Viridiplantae</taxon>
        <taxon>Streptophyta</taxon>
        <taxon>Embryophyta</taxon>
        <taxon>Tracheophyta</taxon>
        <taxon>Spermatophyta</taxon>
        <taxon>Magnoliopsida</taxon>
        <taxon>eudicotyledons</taxon>
        <taxon>Gunneridae</taxon>
        <taxon>Pentapetalae</taxon>
        <taxon>rosids</taxon>
        <taxon>malvids</taxon>
        <taxon>Myrtales</taxon>
        <taxon>Lythraceae</taxon>
        <taxon>Punica</taxon>
    </lineage>
</organism>
<keyword evidence="3" id="KW-1185">Reference proteome</keyword>
<dbReference type="AlphaFoldDB" id="A0A2I0J7K1"/>
<name>A0A2I0J7K1_PUNGR</name>
<reference evidence="2 3" key="1">
    <citation type="submission" date="2017-11" db="EMBL/GenBank/DDBJ databases">
        <title>De-novo sequencing of pomegranate (Punica granatum L.) genome.</title>
        <authorList>
            <person name="Akparov Z."/>
            <person name="Amiraslanov A."/>
            <person name="Hajiyeva S."/>
            <person name="Abbasov M."/>
            <person name="Kaur K."/>
            <person name="Hamwieh A."/>
            <person name="Solovyev V."/>
            <person name="Salamov A."/>
            <person name="Braich B."/>
            <person name="Kosarev P."/>
            <person name="Mahmoud A."/>
            <person name="Hajiyev E."/>
            <person name="Babayeva S."/>
            <person name="Izzatullayeva V."/>
            <person name="Mammadov A."/>
            <person name="Mammadov A."/>
            <person name="Sharifova S."/>
            <person name="Ojaghi J."/>
            <person name="Eynullazada K."/>
            <person name="Bayramov B."/>
            <person name="Abdulazimova A."/>
            <person name="Shahmuradov I."/>
        </authorList>
    </citation>
    <scope>NUCLEOTIDE SEQUENCE [LARGE SCALE GENOMIC DNA]</scope>
    <source>
        <strain evidence="3">cv. AG2017</strain>
        <tissue evidence="2">Leaf</tissue>
    </source>
</reference>
<comment type="caution">
    <text evidence="2">The sequence shown here is derived from an EMBL/GenBank/DDBJ whole genome shotgun (WGS) entry which is preliminary data.</text>
</comment>
<accession>A0A2I0J7K1</accession>
<dbReference type="EMBL" id="PGOL01001962">
    <property type="protein sequence ID" value="PKI52212.1"/>
    <property type="molecule type" value="Genomic_DNA"/>
</dbReference>
<gene>
    <name evidence="2" type="ORF">CRG98_027387</name>
</gene>